<evidence type="ECO:0000259" key="1">
    <source>
        <dbReference type="Pfam" id="PF26035"/>
    </source>
</evidence>
<accession>A0ABU9WZV6</accession>
<dbReference type="Pfam" id="PF26035">
    <property type="entry name" value="DUF8010"/>
    <property type="match status" value="1"/>
</dbReference>
<name>A0ABU9WZV6_9MICC</name>
<gene>
    <name evidence="3" type="ORF">ABCQ75_09145</name>
</gene>
<organism evidence="3 4">
    <name type="scientific">Sinomonas halotolerans</name>
    <dbReference type="NCBI Taxonomy" id="1644133"/>
    <lineage>
        <taxon>Bacteria</taxon>
        <taxon>Bacillati</taxon>
        <taxon>Actinomycetota</taxon>
        <taxon>Actinomycetes</taxon>
        <taxon>Micrococcales</taxon>
        <taxon>Micrococcaceae</taxon>
        <taxon>Sinomonas</taxon>
    </lineage>
</organism>
<evidence type="ECO:0000259" key="2">
    <source>
        <dbReference type="Pfam" id="PF26572"/>
    </source>
</evidence>
<dbReference type="EMBL" id="JBDFRB010000006">
    <property type="protein sequence ID" value="MEN2744705.1"/>
    <property type="molecule type" value="Genomic_DNA"/>
</dbReference>
<feature type="domain" description="DUF8010" evidence="1">
    <location>
        <begin position="8"/>
        <end position="103"/>
    </location>
</feature>
<dbReference type="InterPro" id="IPR058498">
    <property type="entry name" value="DUF8185"/>
</dbReference>
<feature type="domain" description="DUF8185" evidence="2">
    <location>
        <begin position="117"/>
        <end position="219"/>
    </location>
</feature>
<dbReference type="InterPro" id="IPR058323">
    <property type="entry name" value="DUF8010"/>
</dbReference>
<evidence type="ECO:0000313" key="4">
    <source>
        <dbReference type="Proteomes" id="UP001422074"/>
    </source>
</evidence>
<keyword evidence="4" id="KW-1185">Reference proteome</keyword>
<evidence type="ECO:0000313" key="3">
    <source>
        <dbReference type="EMBL" id="MEN2744705.1"/>
    </source>
</evidence>
<dbReference type="RefSeq" id="WP_345884897.1">
    <property type="nucleotide sequence ID" value="NZ_JBDFRB010000006.1"/>
</dbReference>
<protein>
    <submittedName>
        <fullName evidence="3">Uncharacterized protein</fullName>
    </submittedName>
</protein>
<dbReference type="Pfam" id="PF26572">
    <property type="entry name" value="DUF8185"/>
    <property type="match status" value="1"/>
</dbReference>
<proteinExistence type="predicted"/>
<reference evidence="3 4" key="1">
    <citation type="submission" date="2024-05" db="EMBL/GenBank/DDBJ databases">
        <title>Sinomonas sp. nov., isolated from a waste landfill.</title>
        <authorList>
            <person name="Zhao Y."/>
        </authorList>
    </citation>
    <scope>NUCLEOTIDE SEQUENCE [LARGE SCALE GENOMIC DNA]</scope>
    <source>
        <strain evidence="3 4">CCTCC AB2014300</strain>
    </source>
</reference>
<dbReference type="Proteomes" id="UP001422074">
    <property type="component" value="Unassembled WGS sequence"/>
</dbReference>
<comment type="caution">
    <text evidence="3">The sequence shown here is derived from an EMBL/GenBank/DDBJ whole genome shotgun (WGS) entry which is preliminary data.</text>
</comment>
<sequence>MTGAVPSTALDLGDPLAVADLRVFLARAKAVEDSGVRLLAAGEVLAVTVGVLHARTLGEAVPTVLGMRTVALAAPAHADAVVSIAAVEDRLARLGDTGTVLGIPPSAVRAPWAAVSPPRGPWTPEGPVGAELLEQAAAAGMAEVAAAVPQQPGAAVVKGARAAVWSRELEGAPGLAAGAAFAAVALGFVRPGEAVQRYTCGSWTRLSSSAGHVLCRRAAVLAG</sequence>